<accession>A0A239KBW8</accession>
<dbReference type="PROSITE" id="PS51257">
    <property type="entry name" value="PROKAR_LIPOPROTEIN"/>
    <property type="match status" value="1"/>
</dbReference>
<sequence>MIKGAAFSCFFFLLSCKSDPKWETSVFYETGEPMEKVLYFEGGTSDSTFFLRKLYPSGAIKSTFIYKNGELNGKAIGFYEDGGVGLLVHYAEGMRHGLEMRWTEEGFLRSRFLFDEEKRIEGSFFYENGQPTADLVFDSLGRVKEGVYYHRNGNLRSKGAFHENNEKIKQGIWELYHENGVLKEKGLYENGVRRGDWYYYDSLGNQTMVVPYH</sequence>
<dbReference type="EMBL" id="FZPD01000004">
    <property type="protein sequence ID" value="SNT14604.1"/>
    <property type="molecule type" value="Genomic_DNA"/>
</dbReference>
<name>A0A239KBW8_EKHLU</name>
<dbReference type="Proteomes" id="UP000198393">
    <property type="component" value="Unassembled WGS sequence"/>
</dbReference>
<dbReference type="OrthoDB" id="665360at2"/>
<reference evidence="1 2" key="1">
    <citation type="submission" date="2017-06" db="EMBL/GenBank/DDBJ databases">
        <authorList>
            <person name="Kim H.J."/>
            <person name="Triplett B.A."/>
        </authorList>
    </citation>
    <scope>NUCLEOTIDE SEQUENCE [LARGE SCALE GENOMIC DNA]</scope>
    <source>
        <strain evidence="1 2">DSM 19307</strain>
    </source>
</reference>
<dbReference type="AlphaFoldDB" id="A0A239KBW8"/>
<proteinExistence type="predicted"/>
<evidence type="ECO:0000313" key="1">
    <source>
        <dbReference type="EMBL" id="SNT14604.1"/>
    </source>
</evidence>
<gene>
    <name evidence="1" type="ORF">SAMN05421640_2504</name>
</gene>
<evidence type="ECO:0000313" key="2">
    <source>
        <dbReference type="Proteomes" id="UP000198393"/>
    </source>
</evidence>
<organism evidence="1 2">
    <name type="scientific">Ekhidna lutea</name>
    <dbReference type="NCBI Taxonomy" id="447679"/>
    <lineage>
        <taxon>Bacteria</taxon>
        <taxon>Pseudomonadati</taxon>
        <taxon>Bacteroidota</taxon>
        <taxon>Cytophagia</taxon>
        <taxon>Cytophagales</taxon>
        <taxon>Reichenbachiellaceae</taxon>
        <taxon>Ekhidna</taxon>
    </lineage>
</organism>
<keyword evidence="2" id="KW-1185">Reference proteome</keyword>
<dbReference type="Pfam" id="PF07661">
    <property type="entry name" value="MORN_2"/>
    <property type="match status" value="1"/>
</dbReference>
<dbReference type="Gene3D" id="2.20.110.10">
    <property type="entry name" value="Histone H3 K4-specific methyltransferase SET7/9 N-terminal domain"/>
    <property type="match status" value="1"/>
</dbReference>
<protein>
    <submittedName>
        <fullName evidence="1">Antitoxin component YwqK of the YwqJK toxin-antitoxin module</fullName>
    </submittedName>
</protein>
<dbReference type="Gene3D" id="3.90.930.1">
    <property type="match status" value="1"/>
</dbReference>
<dbReference type="SUPFAM" id="SSF82185">
    <property type="entry name" value="Histone H3 K4-specific methyltransferase SET7/9 N-terminal domain"/>
    <property type="match status" value="2"/>
</dbReference>
<dbReference type="InterPro" id="IPR011652">
    <property type="entry name" value="MORN_2"/>
</dbReference>